<protein>
    <submittedName>
        <fullName evidence="1">Uncharacterized protein</fullName>
    </submittedName>
</protein>
<accession>A0A3N7GCG5</accession>
<name>A0A3N7GCG5_POPTR</name>
<sequence length="110" mass="12682">MYTSLRKGNNIYDEGPELLLIDGEREASKEVRSRLQEVDTLHTCSSLFYLIALVLARSCLIKVQVSISCTSCSEKKDQKKISNVTILWTWSEIDRWETEDLWSKGDLDHT</sequence>
<dbReference type="Proteomes" id="UP000006729">
    <property type="component" value="Chromosome 10"/>
</dbReference>
<reference evidence="1 2" key="1">
    <citation type="journal article" date="2006" name="Science">
        <title>The genome of black cottonwood, Populus trichocarpa (Torr. &amp; Gray).</title>
        <authorList>
            <person name="Tuskan G.A."/>
            <person name="Difazio S."/>
            <person name="Jansson S."/>
            <person name="Bohlmann J."/>
            <person name="Grigoriev I."/>
            <person name="Hellsten U."/>
            <person name="Putnam N."/>
            <person name="Ralph S."/>
            <person name="Rombauts S."/>
            <person name="Salamov A."/>
            <person name="Schein J."/>
            <person name="Sterck L."/>
            <person name="Aerts A."/>
            <person name="Bhalerao R.R."/>
            <person name="Bhalerao R.P."/>
            <person name="Blaudez D."/>
            <person name="Boerjan W."/>
            <person name="Brun A."/>
            <person name="Brunner A."/>
            <person name="Busov V."/>
            <person name="Campbell M."/>
            <person name="Carlson J."/>
            <person name="Chalot M."/>
            <person name="Chapman J."/>
            <person name="Chen G.L."/>
            <person name="Cooper D."/>
            <person name="Coutinho P.M."/>
            <person name="Couturier J."/>
            <person name="Covert S."/>
            <person name="Cronk Q."/>
            <person name="Cunningham R."/>
            <person name="Davis J."/>
            <person name="Degroeve S."/>
            <person name="Dejardin A."/>
            <person name="Depamphilis C."/>
            <person name="Detter J."/>
            <person name="Dirks B."/>
            <person name="Dubchak I."/>
            <person name="Duplessis S."/>
            <person name="Ehlting J."/>
            <person name="Ellis B."/>
            <person name="Gendler K."/>
            <person name="Goodstein D."/>
            <person name="Gribskov M."/>
            <person name="Grimwood J."/>
            <person name="Groover A."/>
            <person name="Gunter L."/>
            <person name="Hamberger B."/>
            <person name="Heinze B."/>
            <person name="Helariutta Y."/>
            <person name="Henrissat B."/>
            <person name="Holligan D."/>
            <person name="Holt R."/>
            <person name="Huang W."/>
            <person name="Islam-Faridi N."/>
            <person name="Jones S."/>
            <person name="Jones-Rhoades M."/>
            <person name="Jorgensen R."/>
            <person name="Joshi C."/>
            <person name="Kangasjarvi J."/>
            <person name="Karlsson J."/>
            <person name="Kelleher C."/>
            <person name="Kirkpatrick R."/>
            <person name="Kirst M."/>
            <person name="Kohler A."/>
            <person name="Kalluri U."/>
            <person name="Larimer F."/>
            <person name="Leebens-Mack J."/>
            <person name="Leple J.C."/>
            <person name="Locascio P."/>
            <person name="Lou Y."/>
            <person name="Lucas S."/>
            <person name="Martin F."/>
            <person name="Montanini B."/>
            <person name="Napoli C."/>
            <person name="Nelson D.R."/>
            <person name="Nelson C."/>
            <person name="Nieminen K."/>
            <person name="Nilsson O."/>
            <person name="Pereda V."/>
            <person name="Peter G."/>
            <person name="Philippe R."/>
            <person name="Pilate G."/>
            <person name="Poliakov A."/>
            <person name="Razumovskaya J."/>
            <person name="Richardson P."/>
            <person name="Rinaldi C."/>
            <person name="Ritland K."/>
            <person name="Rouze P."/>
            <person name="Ryaboy D."/>
            <person name="Schmutz J."/>
            <person name="Schrader J."/>
            <person name="Segerman B."/>
            <person name="Shin H."/>
            <person name="Siddiqui A."/>
            <person name="Sterky F."/>
            <person name="Terry A."/>
            <person name="Tsai C.J."/>
            <person name="Uberbacher E."/>
            <person name="Unneberg P."/>
            <person name="Vahala J."/>
            <person name="Wall K."/>
            <person name="Wessler S."/>
            <person name="Yang G."/>
            <person name="Yin T."/>
            <person name="Douglas C."/>
            <person name="Marra M."/>
            <person name="Sandberg G."/>
            <person name="Van de Peer Y."/>
            <person name="Rokhsar D."/>
        </authorList>
    </citation>
    <scope>NUCLEOTIDE SEQUENCE [LARGE SCALE GENOMIC DNA]</scope>
    <source>
        <strain evidence="2">cv. Nisqually</strain>
    </source>
</reference>
<dbReference type="AlphaFoldDB" id="A0A3N7GCG5"/>
<evidence type="ECO:0000313" key="1">
    <source>
        <dbReference type="EMBL" id="RQO96061.1"/>
    </source>
</evidence>
<keyword evidence="2" id="KW-1185">Reference proteome</keyword>
<dbReference type="InParanoid" id="A0A3N7GCG5"/>
<evidence type="ECO:0000313" key="2">
    <source>
        <dbReference type="Proteomes" id="UP000006729"/>
    </source>
</evidence>
<gene>
    <name evidence="1" type="ORF">POPTR_010G004250</name>
</gene>
<organism evidence="1 2">
    <name type="scientific">Populus trichocarpa</name>
    <name type="common">Western balsam poplar</name>
    <name type="synonym">Populus balsamifera subsp. trichocarpa</name>
    <dbReference type="NCBI Taxonomy" id="3694"/>
    <lineage>
        <taxon>Eukaryota</taxon>
        <taxon>Viridiplantae</taxon>
        <taxon>Streptophyta</taxon>
        <taxon>Embryophyta</taxon>
        <taxon>Tracheophyta</taxon>
        <taxon>Spermatophyta</taxon>
        <taxon>Magnoliopsida</taxon>
        <taxon>eudicotyledons</taxon>
        <taxon>Gunneridae</taxon>
        <taxon>Pentapetalae</taxon>
        <taxon>rosids</taxon>
        <taxon>fabids</taxon>
        <taxon>Malpighiales</taxon>
        <taxon>Salicaceae</taxon>
        <taxon>Saliceae</taxon>
        <taxon>Populus</taxon>
    </lineage>
</organism>
<dbReference type="EMBL" id="CM009299">
    <property type="protein sequence ID" value="RQO96061.1"/>
    <property type="molecule type" value="Genomic_DNA"/>
</dbReference>
<proteinExistence type="predicted"/>